<comment type="caution">
    <text evidence="2">The sequence shown here is derived from an EMBL/GenBank/DDBJ whole genome shotgun (WGS) entry which is preliminary data.</text>
</comment>
<dbReference type="RefSeq" id="WP_048859991.1">
    <property type="nucleotide sequence ID" value="NZ_BANB01000073.1"/>
</dbReference>
<dbReference type="EMBL" id="BANB01000073">
    <property type="protein sequence ID" value="GAN76194.1"/>
    <property type="molecule type" value="Genomic_DNA"/>
</dbReference>
<feature type="chain" id="PRO_5002309738" evidence="1">
    <location>
        <begin position="20"/>
        <end position="208"/>
    </location>
</feature>
<dbReference type="OrthoDB" id="6159094at2"/>
<evidence type="ECO:0000313" key="2">
    <source>
        <dbReference type="EMBL" id="GAN76194.1"/>
    </source>
</evidence>
<keyword evidence="1" id="KW-0732">Signal</keyword>
<dbReference type="AlphaFoldDB" id="A0A0D6P5Q2"/>
<protein>
    <submittedName>
        <fullName evidence="2">Uncharacterized protein</fullName>
    </submittedName>
</protein>
<accession>A0A0D6P5Q2</accession>
<sequence length="208" mass="22698">MRRALILGLALAALAPALAAAARYGVDPDWPCQSIKVADLSLGTMWTGPPVDAYAQTWQQDPQVAPLAQRLVQRRLPVDEATAEVKRFAATLGADRSVKLPMLMAAVFDLMDTERRAVVDGLDRFGRRQKELAASLRAEASGVNAETTAPNADAAKISAAMQRLEWDRRVFDSRRQSIEYACAVPSVIEQRLFALARAIQAELPQTGK</sequence>
<name>A0A0D6P5Q2_9PROT</name>
<organism evidence="2 3">
    <name type="scientific">Acidisphaera rubrifaciens HS-AP3</name>
    <dbReference type="NCBI Taxonomy" id="1231350"/>
    <lineage>
        <taxon>Bacteria</taxon>
        <taxon>Pseudomonadati</taxon>
        <taxon>Pseudomonadota</taxon>
        <taxon>Alphaproteobacteria</taxon>
        <taxon>Acetobacterales</taxon>
        <taxon>Acetobacteraceae</taxon>
        <taxon>Acidisphaera</taxon>
    </lineage>
</organism>
<feature type="signal peptide" evidence="1">
    <location>
        <begin position="1"/>
        <end position="19"/>
    </location>
</feature>
<evidence type="ECO:0000256" key="1">
    <source>
        <dbReference type="SAM" id="SignalP"/>
    </source>
</evidence>
<keyword evidence="3" id="KW-1185">Reference proteome</keyword>
<reference evidence="2 3" key="1">
    <citation type="submission" date="2012-11" db="EMBL/GenBank/DDBJ databases">
        <title>Whole genome sequence of Acidisphaera rubrifaciens HS-AP3.</title>
        <authorList>
            <person name="Azuma Y."/>
            <person name="Higashiura N."/>
            <person name="Hirakawa H."/>
            <person name="Matsushita K."/>
        </authorList>
    </citation>
    <scope>NUCLEOTIDE SEQUENCE [LARGE SCALE GENOMIC DNA]</scope>
    <source>
        <strain evidence="2 3">HS-AP3</strain>
    </source>
</reference>
<proteinExistence type="predicted"/>
<dbReference type="Proteomes" id="UP000032680">
    <property type="component" value="Unassembled WGS sequence"/>
</dbReference>
<gene>
    <name evidence="2" type="ORF">Asru_0073_05</name>
</gene>
<evidence type="ECO:0000313" key="3">
    <source>
        <dbReference type="Proteomes" id="UP000032680"/>
    </source>
</evidence>